<dbReference type="Proteomes" id="UP000184092">
    <property type="component" value="Unassembled WGS sequence"/>
</dbReference>
<dbReference type="InterPro" id="IPR011652">
    <property type="entry name" value="MORN_2"/>
</dbReference>
<dbReference type="PROSITE" id="PS51257">
    <property type="entry name" value="PROKAR_LIPOPROTEIN"/>
    <property type="match status" value="1"/>
</dbReference>
<keyword evidence="2" id="KW-1185">Reference proteome</keyword>
<reference evidence="2" key="1">
    <citation type="submission" date="2016-11" db="EMBL/GenBank/DDBJ databases">
        <authorList>
            <person name="Varghese N."/>
            <person name="Submissions S."/>
        </authorList>
    </citation>
    <scope>NUCLEOTIDE SEQUENCE [LARGE SCALE GENOMIC DNA]</scope>
    <source>
        <strain evidence="2">CGMCC 1.2749</strain>
    </source>
</reference>
<dbReference type="STRING" id="178356.SAMN05216269_102195"/>
<protein>
    <submittedName>
        <fullName evidence="1">MORN repeat variant</fullName>
    </submittedName>
</protein>
<dbReference type="AlphaFoldDB" id="A0A1M7FLR3"/>
<dbReference type="RefSeq" id="WP_073205312.1">
    <property type="nucleotide sequence ID" value="NZ_FRCL01000002.1"/>
</dbReference>
<dbReference type="Gene3D" id="3.90.930.1">
    <property type="match status" value="1"/>
</dbReference>
<evidence type="ECO:0000313" key="1">
    <source>
        <dbReference type="EMBL" id="SHM04956.1"/>
    </source>
</evidence>
<dbReference type="EMBL" id="FRCL01000002">
    <property type="protein sequence ID" value="SHM04956.1"/>
    <property type="molecule type" value="Genomic_DNA"/>
</dbReference>
<sequence length="141" mass="16978">MRNLIIPISILFLLFACKAKPINQKANKEREGLWIEKYTQDSSKYKSIGKYHKGSPVKRWRYYLNGKIIMKEKYKNDYCIRTKYHQNGKVESKGKTKLENNDKYPHWFYTGDWEFFDERGKPILIKKYENGKLISEIKTQQ</sequence>
<organism evidence="1 2">
    <name type="scientific">Flavobacterium xinjiangense</name>
    <dbReference type="NCBI Taxonomy" id="178356"/>
    <lineage>
        <taxon>Bacteria</taxon>
        <taxon>Pseudomonadati</taxon>
        <taxon>Bacteroidota</taxon>
        <taxon>Flavobacteriia</taxon>
        <taxon>Flavobacteriales</taxon>
        <taxon>Flavobacteriaceae</taxon>
        <taxon>Flavobacterium</taxon>
    </lineage>
</organism>
<dbReference type="OrthoDB" id="8536728at2"/>
<name>A0A1M7FLR3_9FLAO</name>
<dbReference type="Pfam" id="PF07661">
    <property type="entry name" value="MORN_2"/>
    <property type="match status" value="2"/>
</dbReference>
<gene>
    <name evidence="1" type="ORF">SAMN05216269_102195</name>
</gene>
<proteinExistence type="predicted"/>
<accession>A0A1M7FLR3</accession>
<evidence type="ECO:0000313" key="2">
    <source>
        <dbReference type="Proteomes" id="UP000184092"/>
    </source>
</evidence>